<evidence type="ECO:0000313" key="1">
    <source>
        <dbReference type="EMBL" id="SVD92804.1"/>
    </source>
</evidence>
<proteinExistence type="predicted"/>
<organism evidence="1">
    <name type="scientific">marine metagenome</name>
    <dbReference type="NCBI Taxonomy" id="408172"/>
    <lineage>
        <taxon>unclassified sequences</taxon>
        <taxon>metagenomes</taxon>
        <taxon>ecological metagenomes</taxon>
    </lineage>
</organism>
<protein>
    <submittedName>
        <fullName evidence="1">Uncharacterized protein</fullName>
    </submittedName>
</protein>
<feature type="non-terminal residue" evidence="1">
    <location>
        <position position="23"/>
    </location>
</feature>
<gene>
    <name evidence="1" type="ORF">METZ01_LOCUS445658</name>
</gene>
<dbReference type="EMBL" id="UINC01182536">
    <property type="protein sequence ID" value="SVD92804.1"/>
    <property type="molecule type" value="Genomic_DNA"/>
</dbReference>
<dbReference type="AlphaFoldDB" id="A0A382ZBB5"/>
<sequence>MKPKQLTNKDLDRKKNILMAAGL</sequence>
<name>A0A382ZBB5_9ZZZZ</name>
<accession>A0A382ZBB5</accession>
<reference evidence="1" key="1">
    <citation type="submission" date="2018-05" db="EMBL/GenBank/DDBJ databases">
        <authorList>
            <person name="Lanie J.A."/>
            <person name="Ng W.-L."/>
            <person name="Kazmierczak K.M."/>
            <person name="Andrzejewski T.M."/>
            <person name="Davidsen T.M."/>
            <person name="Wayne K.J."/>
            <person name="Tettelin H."/>
            <person name="Glass J.I."/>
            <person name="Rusch D."/>
            <person name="Podicherti R."/>
            <person name="Tsui H.-C.T."/>
            <person name="Winkler M.E."/>
        </authorList>
    </citation>
    <scope>NUCLEOTIDE SEQUENCE</scope>
</reference>